<keyword evidence="1" id="KW-0677">Repeat</keyword>
<dbReference type="STRING" id="4565.A0A3B6I3T1"/>
<evidence type="ECO:0000313" key="3">
    <source>
        <dbReference type="EnsemblPlants" id="TraesCS4A02G487700.1.cds1"/>
    </source>
</evidence>
<reference evidence="3" key="2">
    <citation type="submission" date="2018-10" db="UniProtKB">
        <authorList>
            <consortium name="EnsemblPlants"/>
        </authorList>
    </citation>
    <scope>IDENTIFICATION</scope>
</reference>
<dbReference type="InterPro" id="IPR055414">
    <property type="entry name" value="LRR_R13L4/SHOC2-like"/>
</dbReference>
<dbReference type="Gramene" id="TraesSYM4A03G02244910.1">
    <property type="protein sequence ID" value="TraesSYM4A03G02244910.1.CDS1"/>
    <property type="gene ID" value="TraesSYM4A03G02244910"/>
</dbReference>
<dbReference type="Gramene" id="TraesMAC4A03G02216800.1">
    <property type="protein sequence ID" value="TraesMAC4A03G02216800.1.CDS1"/>
    <property type="gene ID" value="TraesMAC4A03G02216800"/>
</dbReference>
<evidence type="ECO:0000259" key="2">
    <source>
        <dbReference type="Pfam" id="PF23598"/>
    </source>
</evidence>
<dbReference type="EnsemblPlants" id="TraesCS4A02G487700.1">
    <property type="protein sequence ID" value="TraesCS4A02G487700.1.cds1"/>
    <property type="gene ID" value="TraesCS4A02G487700"/>
</dbReference>
<organism evidence="3">
    <name type="scientific">Triticum aestivum</name>
    <name type="common">Wheat</name>
    <dbReference type="NCBI Taxonomy" id="4565"/>
    <lineage>
        <taxon>Eukaryota</taxon>
        <taxon>Viridiplantae</taxon>
        <taxon>Streptophyta</taxon>
        <taxon>Embryophyta</taxon>
        <taxon>Tracheophyta</taxon>
        <taxon>Spermatophyta</taxon>
        <taxon>Magnoliopsida</taxon>
        <taxon>Liliopsida</taxon>
        <taxon>Poales</taxon>
        <taxon>Poaceae</taxon>
        <taxon>BOP clade</taxon>
        <taxon>Pooideae</taxon>
        <taxon>Triticodae</taxon>
        <taxon>Triticeae</taxon>
        <taxon>Triticinae</taxon>
        <taxon>Triticum</taxon>
    </lineage>
</organism>
<evidence type="ECO:0000313" key="4">
    <source>
        <dbReference type="Proteomes" id="UP000019116"/>
    </source>
</evidence>
<dbReference type="Pfam" id="PF23598">
    <property type="entry name" value="LRR_14"/>
    <property type="match status" value="1"/>
</dbReference>
<dbReference type="OMA" id="LTIHAHA"/>
<feature type="domain" description="Disease resistance R13L4/SHOC-2-like LRR" evidence="2">
    <location>
        <begin position="41"/>
        <end position="236"/>
    </location>
</feature>
<dbReference type="Gramene" id="TraesCS4A02G487700.1">
    <property type="protein sequence ID" value="TraesCS4A02G487700.1.cds1"/>
    <property type="gene ID" value="TraesCS4A02G487700"/>
</dbReference>
<dbReference type="PaxDb" id="4565-Traes_4AL_567014050.2"/>
<dbReference type="Proteomes" id="UP000019116">
    <property type="component" value="Chromosome 4A"/>
</dbReference>
<dbReference type="Gramene" id="TraesJUL4A03G02239510.1">
    <property type="protein sequence ID" value="TraesJUL4A03G02239510.1.CDS1"/>
    <property type="gene ID" value="TraesJUL4A03G02239510"/>
</dbReference>
<proteinExistence type="predicted"/>
<name>A0A3B6I3T1_WHEAT</name>
<accession>A0A3B6I3T1</accession>
<reference evidence="3" key="1">
    <citation type="submission" date="2018-08" db="EMBL/GenBank/DDBJ databases">
        <authorList>
            <person name="Rossello M."/>
        </authorList>
    </citation>
    <scope>NUCLEOTIDE SEQUENCE [LARGE SCALE GENOMIC DNA]</scope>
    <source>
        <strain evidence="3">cv. Chinese Spring</strain>
    </source>
</reference>
<dbReference type="Gramene" id="TraesLAC4A03G02171780.1">
    <property type="protein sequence ID" value="TraesLAC4A03G02171780.1.CDS1"/>
    <property type="gene ID" value="TraesLAC4A03G02171780"/>
</dbReference>
<evidence type="ECO:0000256" key="1">
    <source>
        <dbReference type="ARBA" id="ARBA00022737"/>
    </source>
</evidence>
<protein>
    <recommendedName>
        <fullName evidence="2">Disease resistance R13L4/SHOC-2-like LRR domain-containing protein</fullName>
    </recommendedName>
</protein>
<keyword evidence="4" id="KW-1185">Reference proteome</keyword>
<dbReference type="AlphaFoldDB" id="A0A3B6I3T1"/>
<dbReference type="Gramene" id="TraesCS4A03G1227500.1">
    <property type="protein sequence ID" value="TraesCS4A03G1227500.1.CDS1"/>
    <property type="gene ID" value="TraesCS4A03G1227500"/>
</dbReference>
<sequence length="265" mass="29772">MSLCKPNHLQDLCISIPPSSDYDHLYRNMNALDCLMYEHGSLKTVKLVAHRSSASYGDASRARVGWILNRPNHHLERFEVSAYSPVIFCKMRLWKIQLDNLCILKIAVDGLSVNDADILRGLPALTALSLYVEKSPNIKIIFGTAAGFTALQYLKLRFMSGIAWLRFEADAMPNLWKLRLVFDAIPQMDQRLDLYSEPGQWKQYRHGTALISIDHMTGLREVSAKFGGAAADLKYVSRIGVVSNHPSNPIIDVQLVDSGSRGDKR</sequence>